<dbReference type="InterPro" id="IPR036010">
    <property type="entry name" value="2Fe-2S_ferredoxin-like_sf"/>
</dbReference>
<dbReference type="PROSITE" id="PS51379">
    <property type="entry name" value="4FE4S_FER_2"/>
    <property type="match status" value="1"/>
</dbReference>
<feature type="domain" description="4Fe-4S ferredoxin-type" evidence="7">
    <location>
        <begin position="158"/>
        <end position="188"/>
    </location>
</feature>
<dbReference type="EMBL" id="DTHB01000041">
    <property type="protein sequence ID" value="HGB14544.1"/>
    <property type="molecule type" value="Genomic_DNA"/>
</dbReference>
<proteinExistence type="predicted"/>
<evidence type="ECO:0000256" key="2">
    <source>
        <dbReference type="ARBA" id="ARBA00022723"/>
    </source>
</evidence>
<reference evidence="8" key="1">
    <citation type="journal article" date="2020" name="mSystems">
        <title>Genome- and Community-Level Interaction Insights into Carbon Utilization and Element Cycling Functions of Hydrothermarchaeota in Hydrothermal Sediment.</title>
        <authorList>
            <person name="Zhou Z."/>
            <person name="Liu Y."/>
            <person name="Xu W."/>
            <person name="Pan J."/>
            <person name="Luo Z.H."/>
            <person name="Li M."/>
        </authorList>
    </citation>
    <scope>NUCLEOTIDE SEQUENCE [LARGE SCALE GENOMIC DNA]</scope>
    <source>
        <strain evidence="8">SpSt-776</strain>
    </source>
</reference>
<dbReference type="CDD" id="cd00207">
    <property type="entry name" value="fer2"/>
    <property type="match status" value="1"/>
</dbReference>
<dbReference type="InterPro" id="IPR001041">
    <property type="entry name" value="2Fe-2S_ferredoxin-type"/>
</dbReference>
<dbReference type="Gene3D" id="3.30.70.20">
    <property type="match status" value="1"/>
</dbReference>
<evidence type="ECO:0000256" key="3">
    <source>
        <dbReference type="ARBA" id="ARBA00022737"/>
    </source>
</evidence>
<accession>A0A7C3SIR1</accession>
<keyword evidence="5" id="KW-0411">Iron-sulfur</keyword>
<dbReference type="GO" id="GO:0008137">
    <property type="term" value="F:NADH dehydrogenase (ubiquinone) activity"/>
    <property type="evidence" value="ECO:0007669"/>
    <property type="project" value="InterPro"/>
</dbReference>
<dbReference type="GO" id="GO:0042773">
    <property type="term" value="P:ATP synthesis coupled electron transport"/>
    <property type="evidence" value="ECO:0007669"/>
    <property type="project" value="InterPro"/>
</dbReference>
<dbReference type="PROSITE" id="PS51085">
    <property type="entry name" value="2FE2S_FER_2"/>
    <property type="match status" value="1"/>
</dbReference>
<name>A0A7C3SIR1_9BACT</name>
<dbReference type="SUPFAM" id="SSF54292">
    <property type="entry name" value="2Fe-2S ferredoxin-like"/>
    <property type="match status" value="1"/>
</dbReference>
<evidence type="ECO:0000259" key="6">
    <source>
        <dbReference type="PROSITE" id="PS51085"/>
    </source>
</evidence>
<dbReference type="GO" id="GO:0046872">
    <property type="term" value="F:metal ion binding"/>
    <property type="evidence" value="ECO:0007669"/>
    <property type="project" value="UniProtKB-KW"/>
</dbReference>
<dbReference type="PANTHER" id="PTHR24960">
    <property type="entry name" value="PHOTOSYSTEM I IRON-SULFUR CENTER-RELATED"/>
    <property type="match status" value="1"/>
</dbReference>
<dbReference type="InterPro" id="IPR050157">
    <property type="entry name" value="PSI_iron-sulfur_center"/>
</dbReference>
<keyword evidence="3" id="KW-0677">Repeat</keyword>
<dbReference type="PROSITE" id="PS00198">
    <property type="entry name" value="4FE4S_FER_1"/>
    <property type="match status" value="1"/>
</dbReference>
<dbReference type="PANTHER" id="PTHR24960:SF84">
    <property type="entry name" value="HYDROGENASE SUBUNIT"/>
    <property type="match status" value="1"/>
</dbReference>
<dbReference type="Pfam" id="PF13510">
    <property type="entry name" value="Fer2_4"/>
    <property type="match status" value="1"/>
</dbReference>
<dbReference type="GO" id="GO:0016020">
    <property type="term" value="C:membrane"/>
    <property type="evidence" value="ECO:0007669"/>
    <property type="project" value="InterPro"/>
</dbReference>
<evidence type="ECO:0000256" key="5">
    <source>
        <dbReference type="ARBA" id="ARBA00023014"/>
    </source>
</evidence>
<dbReference type="GO" id="GO:0051539">
    <property type="term" value="F:4 iron, 4 sulfur cluster binding"/>
    <property type="evidence" value="ECO:0007669"/>
    <property type="project" value="UniProtKB-KW"/>
</dbReference>
<gene>
    <name evidence="8" type="ORF">ENV62_04830</name>
</gene>
<evidence type="ECO:0000256" key="1">
    <source>
        <dbReference type="ARBA" id="ARBA00022485"/>
    </source>
</evidence>
<feature type="domain" description="2Fe-2S ferredoxin-type" evidence="6">
    <location>
        <begin position="2"/>
        <end position="82"/>
    </location>
</feature>
<dbReference type="AlphaFoldDB" id="A0A7C3SIR1"/>
<dbReference type="PROSITE" id="PS00641">
    <property type="entry name" value="COMPLEX1_75K_1"/>
    <property type="match status" value="1"/>
</dbReference>
<organism evidence="8">
    <name type="scientific">Desulfobacca acetoxidans</name>
    <dbReference type="NCBI Taxonomy" id="60893"/>
    <lineage>
        <taxon>Bacteria</taxon>
        <taxon>Pseudomonadati</taxon>
        <taxon>Thermodesulfobacteriota</taxon>
        <taxon>Desulfobaccia</taxon>
        <taxon>Desulfobaccales</taxon>
        <taxon>Desulfobaccaceae</taxon>
        <taxon>Desulfobacca</taxon>
    </lineage>
</organism>
<sequence length="238" mass="26401">MEEVGIHINGVFVRAPVEFTVLQAARAHGFEIPTLCYHRDLPSEGQCRLCLVEIGEPPHTRLVNSCTYPVEAGLKIQTHSEKVLHARRIVLELLMAQAPAAEIVKEMAAEMGVYETRFAKGDPEERCILCQLCVRTCREIVGVSAISTINRTPEKQVATPFKEASEACIGCGSCAFICPTGVIPYTEKDGFRTIWGRDFELQACIVCGNYIAPKAQLEYWASITGDPVETFFVCRDCR</sequence>
<dbReference type="InterPro" id="IPR017896">
    <property type="entry name" value="4Fe4S_Fe-S-bd"/>
</dbReference>
<dbReference type="SUPFAM" id="SSF54862">
    <property type="entry name" value="4Fe-4S ferredoxins"/>
    <property type="match status" value="1"/>
</dbReference>
<keyword evidence="1" id="KW-0004">4Fe-4S</keyword>
<dbReference type="InterPro" id="IPR000283">
    <property type="entry name" value="NADH_UbQ_OxRdtase_75kDa_su_CS"/>
</dbReference>
<evidence type="ECO:0000256" key="4">
    <source>
        <dbReference type="ARBA" id="ARBA00023004"/>
    </source>
</evidence>
<evidence type="ECO:0000259" key="7">
    <source>
        <dbReference type="PROSITE" id="PS51379"/>
    </source>
</evidence>
<evidence type="ECO:0000313" key="8">
    <source>
        <dbReference type="EMBL" id="HGB14544.1"/>
    </source>
</evidence>
<dbReference type="InterPro" id="IPR017900">
    <property type="entry name" value="4Fe4S_Fe_S_CS"/>
</dbReference>
<protein>
    <submittedName>
        <fullName evidence="8">2Fe-2S iron-sulfur cluster binding domain-containing protein</fullName>
    </submittedName>
</protein>
<comment type="caution">
    <text evidence="8">The sequence shown here is derived from an EMBL/GenBank/DDBJ whole genome shotgun (WGS) entry which is preliminary data.</text>
</comment>
<keyword evidence="4" id="KW-0408">Iron</keyword>
<dbReference type="Pfam" id="PF12838">
    <property type="entry name" value="Fer4_7"/>
    <property type="match status" value="1"/>
</dbReference>
<dbReference type="Gene3D" id="3.10.20.740">
    <property type="match status" value="1"/>
</dbReference>
<dbReference type="FunFam" id="3.30.70.20:FF:000035">
    <property type="entry name" value="Iron hydrogenase 1"/>
    <property type="match status" value="1"/>
</dbReference>
<keyword evidence="2" id="KW-0479">Metal-binding</keyword>